<feature type="region of interest" description="Disordered" evidence="1">
    <location>
        <begin position="201"/>
        <end position="286"/>
    </location>
</feature>
<sequence>MGPEIQYDDEPQEPRERTLEMSLPSSQNDDKSQEVNLLPSAQPMTPNRATRPIVTPKNPPLYTLKRQKDFRDKDIYFAIKWACGILTVAASIVFGIWAPLSYEATIADNDTQNSMVTVLSNAKDLASTANIIASNALDTASAQREAMASLYSTIGLMGQLAVMEFCYGQQTLSACGSYVQGAEHSLESLIDRLGHRAVSTAATEAAGPSVATVTPEGSGAGAVPDAAPPPPSNNAAPDPGAAAPTEQQSASGAAPSEARPTSGATPSSIPGPTATSPAASPSTKKAPRLPVDAVLGIVFGLIGVGGAMLGFFVWRIRRRRLMLSGE</sequence>
<keyword evidence="2" id="KW-0812">Transmembrane</keyword>
<comment type="caution">
    <text evidence="3">The sequence shown here is derived from an EMBL/GenBank/DDBJ whole genome shotgun (WGS) entry which is preliminary data.</text>
</comment>
<dbReference type="GeneID" id="59336970"/>
<keyword evidence="2" id="KW-0472">Membrane</keyword>
<feature type="transmembrane region" description="Helical" evidence="2">
    <location>
        <begin position="293"/>
        <end position="314"/>
    </location>
</feature>
<protein>
    <submittedName>
        <fullName evidence="3">Uncharacterized protein</fullName>
    </submittedName>
</protein>
<feature type="compositionally biased region" description="Low complexity" evidence="1">
    <location>
        <begin position="233"/>
        <end position="244"/>
    </location>
</feature>
<feature type="compositionally biased region" description="Low complexity" evidence="1">
    <location>
        <begin position="264"/>
        <end position="284"/>
    </location>
</feature>
<gene>
    <name evidence="3" type="ORF">HO133_008574</name>
</gene>
<dbReference type="EMBL" id="JACCJB010000005">
    <property type="protein sequence ID" value="KAF6227133.1"/>
    <property type="molecule type" value="Genomic_DNA"/>
</dbReference>
<proteinExistence type="predicted"/>
<accession>A0A8H6FGL4</accession>
<dbReference type="RefSeq" id="XP_037155441.1">
    <property type="nucleotide sequence ID" value="XM_037299440.1"/>
</dbReference>
<feature type="region of interest" description="Disordered" evidence="1">
    <location>
        <begin position="1"/>
        <end position="58"/>
    </location>
</feature>
<keyword evidence="4" id="KW-1185">Reference proteome</keyword>
<reference evidence="3 4" key="1">
    <citation type="journal article" date="2020" name="Genomics">
        <title>Complete, high-quality genomes from long-read metagenomic sequencing of two wolf lichen thalli reveals enigmatic genome architecture.</title>
        <authorList>
            <person name="McKenzie S.K."/>
            <person name="Walston R.F."/>
            <person name="Allen J.L."/>
        </authorList>
    </citation>
    <scope>NUCLEOTIDE SEQUENCE [LARGE SCALE GENOMIC DNA]</scope>
    <source>
        <strain evidence="3">WasteWater1</strain>
    </source>
</reference>
<name>A0A8H6FGL4_9LECA</name>
<keyword evidence="2" id="KW-1133">Transmembrane helix</keyword>
<evidence type="ECO:0000313" key="3">
    <source>
        <dbReference type="EMBL" id="KAF6227133.1"/>
    </source>
</evidence>
<feature type="transmembrane region" description="Helical" evidence="2">
    <location>
        <begin position="75"/>
        <end position="97"/>
    </location>
</feature>
<feature type="compositionally biased region" description="Acidic residues" evidence="1">
    <location>
        <begin position="1"/>
        <end position="11"/>
    </location>
</feature>
<evidence type="ECO:0000256" key="2">
    <source>
        <dbReference type="SAM" id="Phobius"/>
    </source>
</evidence>
<dbReference type="Proteomes" id="UP000593566">
    <property type="component" value="Unassembled WGS sequence"/>
</dbReference>
<evidence type="ECO:0000313" key="4">
    <source>
        <dbReference type="Proteomes" id="UP000593566"/>
    </source>
</evidence>
<dbReference type="AlphaFoldDB" id="A0A8H6FGL4"/>
<organism evidence="3 4">
    <name type="scientific">Letharia lupina</name>
    <dbReference type="NCBI Taxonomy" id="560253"/>
    <lineage>
        <taxon>Eukaryota</taxon>
        <taxon>Fungi</taxon>
        <taxon>Dikarya</taxon>
        <taxon>Ascomycota</taxon>
        <taxon>Pezizomycotina</taxon>
        <taxon>Lecanoromycetes</taxon>
        <taxon>OSLEUM clade</taxon>
        <taxon>Lecanoromycetidae</taxon>
        <taxon>Lecanorales</taxon>
        <taxon>Lecanorineae</taxon>
        <taxon>Parmeliaceae</taxon>
        <taxon>Letharia</taxon>
    </lineage>
</organism>
<evidence type="ECO:0000256" key="1">
    <source>
        <dbReference type="SAM" id="MobiDB-lite"/>
    </source>
</evidence>